<sequence>MLRRAVVWDLGGTLVDTYPALDRAFAAVVAAHGETVDEAEVARLTRRSTSEAVTALAGRFGIPAAEFEAANAALKRHWEEHPAPAMPGARELLRDLAVAGVLNLVVTHRDRTSAMTLIGGLGLAVDDLISTSDGFPRKPDPSMHLALLGRHRLEAGSCLSVGDRPIDALAARRAGMASATLESAESPVDDDADYSVSSLDDLRPILGLA</sequence>
<dbReference type="Proteomes" id="UP001244136">
    <property type="component" value="Chromosome"/>
</dbReference>
<proteinExistence type="predicted"/>
<dbReference type="InterPro" id="IPR050155">
    <property type="entry name" value="HAD-like_hydrolase_sf"/>
</dbReference>
<keyword evidence="1" id="KW-0378">Hydrolase</keyword>
<dbReference type="PANTHER" id="PTHR43434:SF25">
    <property type="entry name" value="PHOSPHOGLYCOLATE PHOSPHATASE"/>
    <property type="match status" value="1"/>
</dbReference>
<gene>
    <name evidence="1" type="ORF">QH948_01340</name>
</gene>
<dbReference type="SFLD" id="SFLDG01129">
    <property type="entry name" value="C1.5:_HAD__Beta-PGM__Phosphata"/>
    <property type="match status" value="1"/>
</dbReference>
<dbReference type="InterPro" id="IPR023214">
    <property type="entry name" value="HAD_sf"/>
</dbReference>
<dbReference type="Gene3D" id="3.40.50.1000">
    <property type="entry name" value="HAD superfamily/HAD-like"/>
    <property type="match status" value="1"/>
</dbReference>
<dbReference type="InterPro" id="IPR023198">
    <property type="entry name" value="PGP-like_dom2"/>
</dbReference>
<evidence type="ECO:0000313" key="2">
    <source>
        <dbReference type="Proteomes" id="UP001244136"/>
    </source>
</evidence>
<dbReference type="InterPro" id="IPR036412">
    <property type="entry name" value="HAD-like_sf"/>
</dbReference>
<dbReference type="SUPFAM" id="SSF56784">
    <property type="entry name" value="HAD-like"/>
    <property type="match status" value="1"/>
</dbReference>
<dbReference type="GO" id="GO:0016787">
    <property type="term" value="F:hydrolase activity"/>
    <property type="evidence" value="ECO:0007669"/>
    <property type="project" value="UniProtKB-KW"/>
</dbReference>
<evidence type="ECO:0000313" key="1">
    <source>
        <dbReference type="EMBL" id="WGT47459.1"/>
    </source>
</evidence>
<dbReference type="SFLD" id="SFLDS00003">
    <property type="entry name" value="Haloacid_Dehalogenase"/>
    <property type="match status" value="1"/>
</dbReference>
<dbReference type="Gene3D" id="1.10.150.240">
    <property type="entry name" value="Putative phosphatase, domain 2"/>
    <property type="match status" value="1"/>
</dbReference>
<dbReference type="EMBL" id="CP123967">
    <property type="protein sequence ID" value="WGT47459.1"/>
    <property type="molecule type" value="Genomic_DNA"/>
</dbReference>
<accession>A0ABY8PYA7</accession>
<dbReference type="InterPro" id="IPR006439">
    <property type="entry name" value="HAD-SF_hydro_IA"/>
</dbReference>
<name>A0ABY8PYA7_9ACTN</name>
<dbReference type="Pfam" id="PF00702">
    <property type="entry name" value="Hydrolase"/>
    <property type="match status" value="1"/>
</dbReference>
<organism evidence="1 2">
    <name type="scientific">Tessaracoccus lacteus</name>
    <dbReference type="NCBI Taxonomy" id="3041766"/>
    <lineage>
        <taxon>Bacteria</taxon>
        <taxon>Bacillati</taxon>
        <taxon>Actinomycetota</taxon>
        <taxon>Actinomycetes</taxon>
        <taxon>Propionibacteriales</taxon>
        <taxon>Propionibacteriaceae</taxon>
        <taxon>Tessaracoccus</taxon>
    </lineage>
</organism>
<reference evidence="1 2" key="1">
    <citation type="journal article" date="2008" name="Int. J. Syst. Evol. Microbiol.">
        <title>Tessaracoccus flavescens sp. nov., isolated from marine sediment.</title>
        <authorList>
            <person name="Lee D.W."/>
            <person name="Lee S.D."/>
        </authorList>
    </citation>
    <scope>NUCLEOTIDE SEQUENCE [LARGE SCALE GENOMIC DNA]</scope>
    <source>
        <strain evidence="1 2">T21</strain>
    </source>
</reference>
<dbReference type="NCBIfam" id="TIGR01549">
    <property type="entry name" value="HAD-SF-IA-v1"/>
    <property type="match status" value="1"/>
</dbReference>
<dbReference type="PANTHER" id="PTHR43434">
    <property type="entry name" value="PHOSPHOGLYCOLATE PHOSPHATASE"/>
    <property type="match status" value="1"/>
</dbReference>
<protein>
    <submittedName>
        <fullName evidence="1">HAD-IA family hydrolase</fullName>
    </submittedName>
</protein>
<dbReference type="RefSeq" id="WP_281145189.1">
    <property type="nucleotide sequence ID" value="NZ_CP123967.1"/>
</dbReference>
<keyword evidence="2" id="KW-1185">Reference proteome</keyword>